<dbReference type="InterPro" id="IPR036390">
    <property type="entry name" value="WH_DNA-bd_sf"/>
</dbReference>
<dbReference type="InterPro" id="IPR001845">
    <property type="entry name" value="HTH_ArsR_DNA-bd_dom"/>
</dbReference>
<organism evidence="3 4">
    <name type="scientific">Streptomyces nanshensis</name>
    <dbReference type="NCBI Taxonomy" id="518642"/>
    <lineage>
        <taxon>Bacteria</taxon>
        <taxon>Bacillati</taxon>
        <taxon>Actinomycetota</taxon>
        <taxon>Actinomycetes</taxon>
        <taxon>Kitasatosporales</taxon>
        <taxon>Streptomycetaceae</taxon>
        <taxon>Streptomyces</taxon>
    </lineage>
</organism>
<name>A0A1E7LP48_9ACTN</name>
<dbReference type="PATRIC" id="fig|518642.7.peg.6677"/>
<dbReference type="SMART" id="SM00418">
    <property type="entry name" value="HTH_ARSR"/>
    <property type="match status" value="1"/>
</dbReference>
<dbReference type="InterPro" id="IPR011991">
    <property type="entry name" value="ArsR-like_HTH"/>
</dbReference>
<keyword evidence="4" id="KW-1185">Reference proteome</keyword>
<protein>
    <submittedName>
        <fullName evidence="3">ArsR family transcriptional regulator</fullName>
    </submittedName>
</protein>
<dbReference type="GO" id="GO:0003700">
    <property type="term" value="F:DNA-binding transcription factor activity"/>
    <property type="evidence" value="ECO:0007669"/>
    <property type="project" value="InterPro"/>
</dbReference>
<dbReference type="InterPro" id="IPR036388">
    <property type="entry name" value="WH-like_DNA-bd_sf"/>
</dbReference>
<dbReference type="PROSITE" id="PS50987">
    <property type="entry name" value="HTH_ARSR_2"/>
    <property type="match status" value="1"/>
</dbReference>
<proteinExistence type="predicted"/>
<dbReference type="OrthoDB" id="7945987at2"/>
<dbReference type="Pfam" id="PF12840">
    <property type="entry name" value="HTH_20"/>
    <property type="match status" value="1"/>
</dbReference>
<dbReference type="CDD" id="cd00090">
    <property type="entry name" value="HTH_ARSR"/>
    <property type="match status" value="1"/>
</dbReference>
<dbReference type="EMBL" id="LJGZ01000095">
    <property type="protein sequence ID" value="OEV17979.1"/>
    <property type="molecule type" value="Genomic_DNA"/>
</dbReference>
<evidence type="ECO:0000256" key="1">
    <source>
        <dbReference type="SAM" id="MobiDB-lite"/>
    </source>
</evidence>
<comment type="caution">
    <text evidence="3">The sequence shown here is derived from an EMBL/GenBank/DDBJ whole genome shotgun (WGS) entry which is preliminary data.</text>
</comment>
<dbReference type="Proteomes" id="UP000175971">
    <property type="component" value="Unassembled WGS sequence"/>
</dbReference>
<evidence type="ECO:0000313" key="4">
    <source>
        <dbReference type="Proteomes" id="UP000175971"/>
    </source>
</evidence>
<feature type="region of interest" description="Disordered" evidence="1">
    <location>
        <begin position="190"/>
        <end position="222"/>
    </location>
</feature>
<evidence type="ECO:0000259" key="2">
    <source>
        <dbReference type="PROSITE" id="PS50987"/>
    </source>
</evidence>
<sequence length="222" mass="23915">MTSEPSRRVLDPERDGAAFKALTHPLRIELLGLLRQHGPATASELAARTGESSASTSYHLRVLAKYAFVAEAEHRDGRERRWKSVHALTSWSNEAMHRAPGGRAALSALRRRQLEHLERSLARHEADLESGRLDSAWQEPSGLSDSLPRLTPESLTELWEALAAKTAELAARDADDPRAEQIVVFTAGLPLAPEPLGASDGSAPTEGAAHTSENAPADGNAS</sequence>
<gene>
    <name evidence="3" type="ORF">AN221_25535</name>
</gene>
<dbReference type="RefSeq" id="WP_070202872.1">
    <property type="nucleotide sequence ID" value="NZ_LJGZ01000095.1"/>
</dbReference>
<dbReference type="AlphaFoldDB" id="A0A1E7LP48"/>
<dbReference type="Gene3D" id="1.10.10.10">
    <property type="entry name" value="Winged helix-like DNA-binding domain superfamily/Winged helix DNA-binding domain"/>
    <property type="match status" value="1"/>
</dbReference>
<reference evidence="3 4" key="1">
    <citation type="journal article" date="2016" name="Front. Microbiol.">
        <title>Comparative Genomics Analysis of Streptomyces Species Reveals Their Adaptation to the Marine Environment and Their Diversity at the Genomic Level.</title>
        <authorList>
            <person name="Tian X."/>
            <person name="Zhang Z."/>
            <person name="Yang T."/>
            <person name="Chen M."/>
            <person name="Li J."/>
            <person name="Chen F."/>
            <person name="Yang J."/>
            <person name="Li W."/>
            <person name="Zhang B."/>
            <person name="Zhang Z."/>
            <person name="Wu J."/>
            <person name="Zhang C."/>
            <person name="Long L."/>
            <person name="Xiao J."/>
        </authorList>
    </citation>
    <scope>NUCLEOTIDE SEQUENCE [LARGE SCALE GENOMIC DNA]</scope>
    <source>
        <strain evidence="3 4">SCSIO M10372</strain>
    </source>
</reference>
<accession>A0A1E7LP48</accession>
<feature type="domain" description="HTH arsR-type" evidence="2">
    <location>
        <begin position="7"/>
        <end position="102"/>
    </location>
</feature>
<evidence type="ECO:0000313" key="3">
    <source>
        <dbReference type="EMBL" id="OEV17979.1"/>
    </source>
</evidence>
<dbReference type="SUPFAM" id="SSF46785">
    <property type="entry name" value="Winged helix' DNA-binding domain"/>
    <property type="match status" value="1"/>
</dbReference>